<proteinExistence type="predicted"/>
<dbReference type="RefSeq" id="WP_034830156.1">
    <property type="nucleotide sequence ID" value="NZ_VWXC01000011.1"/>
</dbReference>
<evidence type="ECO:0000313" key="2">
    <source>
        <dbReference type="Proteomes" id="UP001515780"/>
    </source>
</evidence>
<gene>
    <name evidence="1" type="ORF">F3J37_16155</name>
</gene>
<keyword evidence="2" id="KW-1185">Reference proteome</keyword>
<dbReference type="EMBL" id="VWXC01000011">
    <property type="protein sequence ID" value="NIG20211.1"/>
    <property type="molecule type" value="Genomic_DNA"/>
</dbReference>
<reference evidence="1 2" key="1">
    <citation type="journal article" date="2019" name="bioRxiv">
        <title>Bacteria contribute to plant secondary compound degradation in a generalist herbivore system.</title>
        <authorList>
            <person name="Francoeur C.B."/>
            <person name="Khadempour L."/>
            <person name="Moreira-Soto R.D."/>
            <person name="Gotting K."/>
            <person name="Book A.J."/>
            <person name="Pinto-Tomas A.A."/>
            <person name="Keefover-Ring K."/>
            <person name="Currie C.R."/>
        </authorList>
    </citation>
    <scope>NUCLEOTIDE SEQUENCE [LARGE SCALE GENOMIC DNA]</scope>
    <source>
        <strain evidence="1">Al-1710</strain>
    </source>
</reference>
<name>A0ABX0RRH3_9GAMM</name>
<dbReference type="Proteomes" id="UP001515780">
    <property type="component" value="Unassembled WGS sequence"/>
</dbReference>
<evidence type="ECO:0000313" key="1">
    <source>
        <dbReference type="EMBL" id="NIG20211.1"/>
    </source>
</evidence>
<organism evidence="1 2">
    <name type="scientific">Candidatus Pantoea communis</name>
    <dbReference type="NCBI Taxonomy" id="2608354"/>
    <lineage>
        <taxon>Bacteria</taxon>
        <taxon>Pseudomonadati</taxon>
        <taxon>Pseudomonadota</taxon>
        <taxon>Gammaproteobacteria</taxon>
        <taxon>Enterobacterales</taxon>
        <taxon>Erwiniaceae</taxon>
        <taxon>Pantoea</taxon>
    </lineage>
</organism>
<comment type="caution">
    <text evidence="1">The sequence shown here is derived from an EMBL/GenBank/DDBJ whole genome shotgun (WGS) entry which is preliminary data.</text>
</comment>
<protein>
    <submittedName>
        <fullName evidence="1">Uncharacterized protein</fullName>
    </submittedName>
</protein>
<sequence length="64" mass="7382">MPKFLERFLSMPGRLMQSINQQDIEQSNDSKIITDANGNAWLNMSNPQVRDSMQARMKELAAKR</sequence>
<accession>A0ABX0RRH3</accession>